<dbReference type="KEGG" id="cprv:CYPRO_3089"/>
<dbReference type="AlphaFoldDB" id="A0A345UPC2"/>
<evidence type="ECO:0000256" key="2">
    <source>
        <dbReference type="ARBA" id="ARBA00001946"/>
    </source>
</evidence>
<evidence type="ECO:0000256" key="7">
    <source>
        <dbReference type="ARBA" id="ARBA00032272"/>
    </source>
</evidence>
<dbReference type="OrthoDB" id="9806150at2"/>
<comment type="similarity">
    <text evidence="3">Belongs to the Nudix hydrolase family. NudK subfamily.</text>
</comment>
<comment type="cofactor">
    <cofactor evidence="2">
        <name>Mg(2+)</name>
        <dbReference type="ChEBI" id="CHEBI:18420"/>
    </cofactor>
</comment>
<evidence type="ECO:0000313" key="10">
    <source>
        <dbReference type="Proteomes" id="UP000254808"/>
    </source>
</evidence>
<organism evidence="9 10">
    <name type="scientific">Cyclonatronum proteinivorum</name>
    <dbReference type="NCBI Taxonomy" id="1457365"/>
    <lineage>
        <taxon>Bacteria</taxon>
        <taxon>Pseudomonadati</taxon>
        <taxon>Balneolota</taxon>
        <taxon>Balneolia</taxon>
        <taxon>Balneolales</taxon>
        <taxon>Cyclonatronaceae</taxon>
        <taxon>Cyclonatronum</taxon>
    </lineage>
</organism>
<dbReference type="Gene3D" id="3.90.79.10">
    <property type="entry name" value="Nucleoside Triphosphate Pyrophosphohydrolase"/>
    <property type="match status" value="1"/>
</dbReference>
<comment type="catalytic activity">
    <reaction evidence="1">
        <text>GDP-alpha-D-mannose + H2O = alpha-D-mannose 1-phosphate + GMP + 2 H(+)</text>
        <dbReference type="Rhea" id="RHEA:27978"/>
        <dbReference type="ChEBI" id="CHEBI:15377"/>
        <dbReference type="ChEBI" id="CHEBI:15378"/>
        <dbReference type="ChEBI" id="CHEBI:57527"/>
        <dbReference type="ChEBI" id="CHEBI:58115"/>
        <dbReference type="ChEBI" id="CHEBI:58409"/>
    </reaction>
</comment>
<evidence type="ECO:0000256" key="3">
    <source>
        <dbReference type="ARBA" id="ARBA00007275"/>
    </source>
</evidence>
<evidence type="ECO:0000259" key="8">
    <source>
        <dbReference type="PROSITE" id="PS51462"/>
    </source>
</evidence>
<feature type="domain" description="Nudix hydrolase" evidence="8">
    <location>
        <begin position="60"/>
        <end position="190"/>
    </location>
</feature>
<name>A0A345UPC2_9BACT</name>
<dbReference type="Proteomes" id="UP000254808">
    <property type="component" value="Chromosome"/>
</dbReference>
<dbReference type="CDD" id="cd03424">
    <property type="entry name" value="NUDIX_ADPRase_Nudt5_UGPPase_Nudt14"/>
    <property type="match status" value="1"/>
</dbReference>
<protein>
    <recommendedName>
        <fullName evidence="4">GDP-mannose pyrophosphatase</fullName>
    </recommendedName>
    <alternativeName>
        <fullName evidence="6">GDP-mannose hydrolase</fullName>
    </alternativeName>
    <alternativeName>
        <fullName evidence="7">GDPMK</fullName>
    </alternativeName>
</protein>
<dbReference type="InterPro" id="IPR000086">
    <property type="entry name" value="NUDIX_hydrolase_dom"/>
</dbReference>
<dbReference type="RefSeq" id="WP_114985430.1">
    <property type="nucleotide sequence ID" value="NZ_CP027806.1"/>
</dbReference>
<evidence type="ECO:0000313" key="9">
    <source>
        <dbReference type="EMBL" id="AXJ02324.1"/>
    </source>
</evidence>
<sequence length="203" mass="22791">MSDSKPTRDTAGSGSGVMQSQIRKWKLQHAHPLQVTRVFTLMENRMSMPDGTDAGNFYTLNAPDWVIMLAFDTNGRLITVDQYRHGVDTTSLEVPGGVIDGNDTPLETAKRELQEETGYVSDEWISLGNVSANPALFNNYCHFYLARNCRLVSGQNLDEHEDISVHLLTLTEYEEMITAGRVHHALAVAALARYYIWRSKEKG</sequence>
<gene>
    <name evidence="9" type="ORF">CYPRO_3089</name>
</gene>
<dbReference type="GO" id="GO:0006753">
    <property type="term" value="P:nucleoside phosphate metabolic process"/>
    <property type="evidence" value="ECO:0007669"/>
    <property type="project" value="TreeGrafter"/>
</dbReference>
<dbReference type="GO" id="GO:0005829">
    <property type="term" value="C:cytosol"/>
    <property type="evidence" value="ECO:0007669"/>
    <property type="project" value="TreeGrafter"/>
</dbReference>
<evidence type="ECO:0000256" key="5">
    <source>
        <dbReference type="ARBA" id="ARBA00022801"/>
    </source>
</evidence>
<evidence type="ECO:0000256" key="1">
    <source>
        <dbReference type="ARBA" id="ARBA00000847"/>
    </source>
</evidence>
<reference evidence="9 10" key="1">
    <citation type="submission" date="2018-03" db="EMBL/GenBank/DDBJ databases">
        <title>Phenotypic and genomic properties of Cyclonatronum proteinivorum gen. nov., sp. nov., a haloalkaliphilic bacteroidete from soda lakes possessing Na+-translocating rhodopsin.</title>
        <authorList>
            <person name="Toshchakov S.V."/>
            <person name="Korzhenkov A."/>
            <person name="Samarov N.I."/>
            <person name="Kublanov I.V."/>
            <person name="Muntyan M.S."/>
            <person name="Sorokin D.Y."/>
        </authorList>
    </citation>
    <scope>NUCLEOTIDE SEQUENCE [LARGE SCALE GENOMIC DNA]</scope>
    <source>
        <strain evidence="9 10">Omega</strain>
    </source>
</reference>
<dbReference type="EMBL" id="CP027806">
    <property type="protein sequence ID" value="AXJ02324.1"/>
    <property type="molecule type" value="Genomic_DNA"/>
</dbReference>
<dbReference type="GO" id="GO:0019693">
    <property type="term" value="P:ribose phosphate metabolic process"/>
    <property type="evidence" value="ECO:0007669"/>
    <property type="project" value="TreeGrafter"/>
</dbReference>
<evidence type="ECO:0000256" key="6">
    <source>
        <dbReference type="ARBA" id="ARBA00032162"/>
    </source>
</evidence>
<dbReference type="SUPFAM" id="SSF55811">
    <property type="entry name" value="Nudix"/>
    <property type="match status" value="1"/>
</dbReference>
<proteinExistence type="inferred from homology"/>
<keyword evidence="10" id="KW-1185">Reference proteome</keyword>
<dbReference type="PANTHER" id="PTHR11839">
    <property type="entry name" value="UDP/ADP-SUGAR PYROPHOSPHATASE"/>
    <property type="match status" value="1"/>
</dbReference>
<dbReference type="GO" id="GO:0016787">
    <property type="term" value="F:hydrolase activity"/>
    <property type="evidence" value="ECO:0007669"/>
    <property type="project" value="UniProtKB-KW"/>
</dbReference>
<dbReference type="InterPro" id="IPR015797">
    <property type="entry name" value="NUDIX_hydrolase-like_dom_sf"/>
</dbReference>
<dbReference type="PANTHER" id="PTHR11839:SF18">
    <property type="entry name" value="NUDIX HYDROLASE DOMAIN-CONTAINING PROTEIN"/>
    <property type="match status" value="1"/>
</dbReference>
<accession>A0A345UPC2</accession>
<evidence type="ECO:0000256" key="4">
    <source>
        <dbReference type="ARBA" id="ARBA00016377"/>
    </source>
</evidence>
<dbReference type="Pfam" id="PF00293">
    <property type="entry name" value="NUDIX"/>
    <property type="match status" value="1"/>
</dbReference>
<dbReference type="PROSITE" id="PS51462">
    <property type="entry name" value="NUDIX"/>
    <property type="match status" value="1"/>
</dbReference>
<keyword evidence="5" id="KW-0378">Hydrolase</keyword>